<feature type="domain" description="GS catalytic" evidence="7">
    <location>
        <begin position="126"/>
        <end position="463"/>
    </location>
</feature>
<keyword evidence="2 8" id="KW-0436">Ligase</keyword>
<evidence type="ECO:0000256" key="2">
    <source>
        <dbReference type="ARBA" id="ARBA00022598"/>
    </source>
</evidence>
<dbReference type="SUPFAM" id="SSF54368">
    <property type="entry name" value="Glutamine synthetase, N-terminal domain"/>
    <property type="match status" value="1"/>
</dbReference>
<dbReference type="GO" id="GO:0005524">
    <property type="term" value="F:ATP binding"/>
    <property type="evidence" value="ECO:0007669"/>
    <property type="project" value="UniProtKB-KW"/>
</dbReference>
<accession>I2GDI4</accession>
<dbReference type="InterPro" id="IPR036651">
    <property type="entry name" value="Gln_synt_N_sf"/>
</dbReference>
<dbReference type="AlphaFoldDB" id="I2GDI4"/>
<keyword evidence="3" id="KW-0547">Nucleotide-binding</keyword>
<protein>
    <submittedName>
        <fullName evidence="8">Glutamate--ammonia ligase</fullName>
        <ecNumber evidence="8">6.3.1.2</ecNumber>
    </submittedName>
</protein>
<gene>
    <name evidence="8" type="ORF">BN8_00917</name>
</gene>
<dbReference type="EMBL" id="CAIT01000004">
    <property type="protein sequence ID" value="CCH51958.1"/>
    <property type="molecule type" value="Genomic_DNA"/>
</dbReference>
<dbReference type="SUPFAM" id="SSF55931">
    <property type="entry name" value="Glutamine synthetase/guanido kinase"/>
    <property type="match status" value="1"/>
</dbReference>
<dbReference type="GO" id="GO:0042402">
    <property type="term" value="P:biogenic amine catabolic process"/>
    <property type="evidence" value="ECO:0007669"/>
    <property type="project" value="UniProtKB-ARBA"/>
</dbReference>
<dbReference type="InterPro" id="IPR014746">
    <property type="entry name" value="Gln_synth/guanido_kin_cat_dom"/>
</dbReference>
<dbReference type="PANTHER" id="PTHR43785:SF12">
    <property type="entry name" value="TYPE-1 GLUTAMINE SYNTHETASE 2"/>
    <property type="match status" value="1"/>
</dbReference>
<dbReference type="EC" id="6.3.1.2" evidence="8"/>
<organism evidence="8 9">
    <name type="scientific">Fibrisoma limi BUZ 3</name>
    <dbReference type="NCBI Taxonomy" id="1185876"/>
    <lineage>
        <taxon>Bacteria</taxon>
        <taxon>Pseudomonadati</taxon>
        <taxon>Bacteroidota</taxon>
        <taxon>Cytophagia</taxon>
        <taxon>Cytophagales</taxon>
        <taxon>Spirosomataceae</taxon>
        <taxon>Fibrisoma</taxon>
    </lineage>
</organism>
<dbReference type="Gene3D" id="3.30.590.10">
    <property type="entry name" value="Glutamine synthetase/guanido kinase, catalytic domain"/>
    <property type="match status" value="1"/>
</dbReference>
<keyword evidence="9" id="KW-1185">Reference proteome</keyword>
<dbReference type="GO" id="GO:0004356">
    <property type="term" value="F:glutamine synthetase activity"/>
    <property type="evidence" value="ECO:0007669"/>
    <property type="project" value="UniProtKB-EC"/>
</dbReference>
<evidence type="ECO:0000259" key="7">
    <source>
        <dbReference type="PROSITE" id="PS51987"/>
    </source>
</evidence>
<evidence type="ECO:0000256" key="5">
    <source>
        <dbReference type="PROSITE-ProRule" id="PRU01331"/>
    </source>
</evidence>
<name>I2GDI4_9BACT</name>
<comment type="caution">
    <text evidence="8">The sequence shown here is derived from an EMBL/GenBank/DDBJ whole genome shotgun (WGS) entry which is preliminary data.</text>
</comment>
<sequence>MGAAYPKRSTTMDQSAIIAFIEEQDLQKIRYAFADIDGVLRGKIIHRNKFLDGLTDGYGFCDVVFGWDCTDTPYDNGVVTGWHSGYPDAPVRIDVSTFRQLPWEDQMPFFLADFSRPDGNDLVACPRSLLKRIARQSEEMGYRAEFAQEFEWFNFRETPHTLQQKGFRQLEPLTPGMFGYSILRPSLESDFNHDLFDLLAQFDIPLEGLHTETGPGVYEAAIMHDEVVRAADKAILFKTAVKEIAYRHGLVATFMAKWNADLPGCSGHIHQSLWTPDGSKNLFFDPAKPDRMSDLMRQFMAGQLHCLPHILPMFAPTINSYKRLVEGAWAPTTVTWSVDNRTTALRVLNHKEAYARVEHRVAGADSNPYLAIAASLASGLYGIRHGLELDIPATVGNGYQNKEYGTLPANLWEATQAMKTSSIATELFGEGFVDHFTRTREWEWRQYARQVSDWELKRYFEII</sequence>
<dbReference type="GO" id="GO:0006542">
    <property type="term" value="P:glutamine biosynthetic process"/>
    <property type="evidence" value="ECO:0007669"/>
    <property type="project" value="InterPro"/>
</dbReference>
<dbReference type="GO" id="GO:0006576">
    <property type="term" value="P:biogenic amine metabolic process"/>
    <property type="evidence" value="ECO:0007669"/>
    <property type="project" value="UniProtKB-ARBA"/>
</dbReference>
<dbReference type="Gene3D" id="3.10.20.70">
    <property type="entry name" value="Glutamine synthetase, N-terminal domain"/>
    <property type="match status" value="1"/>
</dbReference>
<evidence type="ECO:0000256" key="6">
    <source>
        <dbReference type="RuleBase" id="RU000384"/>
    </source>
</evidence>
<dbReference type="InterPro" id="IPR008146">
    <property type="entry name" value="Gln_synth_cat_dom"/>
</dbReference>
<dbReference type="Pfam" id="PF00120">
    <property type="entry name" value="Gln-synt_C"/>
    <property type="match status" value="1"/>
</dbReference>
<proteinExistence type="inferred from homology"/>
<dbReference type="Proteomes" id="UP000009309">
    <property type="component" value="Unassembled WGS sequence"/>
</dbReference>
<dbReference type="FunFam" id="3.30.590.10:FF:000005">
    <property type="entry name" value="Probable glutamine synthetase"/>
    <property type="match status" value="1"/>
</dbReference>
<dbReference type="PANTHER" id="PTHR43785">
    <property type="entry name" value="GAMMA-GLUTAMYLPUTRESCINE SYNTHETASE"/>
    <property type="match status" value="1"/>
</dbReference>
<evidence type="ECO:0000256" key="3">
    <source>
        <dbReference type="ARBA" id="ARBA00022741"/>
    </source>
</evidence>
<keyword evidence="4" id="KW-0067">ATP-binding</keyword>
<dbReference type="PROSITE" id="PS51987">
    <property type="entry name" value="GS_CATALYTIC"/>
    <property type="match status" value="1"/>
</dbReference>
<reference evidence="8 9" key="1">
    <citation type="journal article" date="2012" name="J. Bacteriol.">
        <title>Genome Sequence of the Filamentous Bacterium Fibrisoma limi BUZ 3T.</title>
        <authorList>
            <person name="Filippini M."/>
            <person name="Qi W."/>
            <person name="Jaenicke S."/>
            <person name="Goesmann A."/>
            <person name="Smits T.H."/>
            <person name="Bagheri H.C."/>
        </authorList>
    </citation>
    <scope>NUCLEOTIDE SEQUENCE [LARGE SCALE GENOMIC DNA]</scope>
    <source>
        <strain evidence="9">BUZ 3T</strain>
    </source>
</reference>
<evidence type="ECO:0000313" key="9">
    <source>
        <dbReference type="Proteomes" id="UP000009309"/>
    </source>
</evidence>
<comment type="similarity">
    <text evidence="1 5 6">Belongs to the glutamine synthetase family.</text>
</comment>
<evidence type="ECO:0000313" key="8">
    <source>
        <dbReference type="EMBL" id="CCH51958.1"/>
    </source>
</evidence>
<evidence type="ECO:0000256" key="1">
    <source>
        <dbReference type="ARBA" id="ARBA00009897"/>
    </source>
</evidence>
<evidence type="ECO:0000256" key="4">
    <source>
        <dbReference type="ARBA" id="ARBA00022840"/>
    </source>
</evidence>
<dbReference type="eggNOG" id="COG0174">
    <property type="taxonomic scope" value="Bacteria"/>
</dbReference>
<dbReference type="STRING" id="1185876.BN8_00917"/>
<dbReference type="SMART" id="SM01230">
    <property type="entry name" value="Gln-synt_C"/>
    <property type="match status" value="1"/>
</dbReference>